<dbReference type="Proteomes" id="UP000238701">
    <property type="component" value="Unassembled WGS sequence"/>
</dbReference>
<gene>
    <name evidence="1" type="ORF">SBA1_1190019</name>
</gene>
<accession>A0A2U3K1P9</accession>
<dbReference type="EMBL" id="OMOD01000023">
    <property type="protein sequence ID" value="SPF33497.1"/>
    <property type="molecule type" value="Genomic_DNA"/>
</dbReference>
<name>A0A2U3K1P9_9BACT</name>
<proteinExistence type="predicted"/>
<evidence type="ECO:0000313" key="2">
    <source>
        <dbReference type="Proteomes" id="UP000238701"/>
    </source>
</evidence>
<dbReference type="AlphaFoldDB" id="A0A2U3K1P9"/>
<protein>
    <submittedName>
        <fullName evidence="1">Uncharacterized protein</fullName>
    </submittedName>
</protein>
<sequence length="56" mass="6315">MRFGSLLHCSTEKILLGEISRFKKSKHGQSERIGLLGRDSVNTYRITASQVNQPIL</sequence>
<evidence type="ECO:0000313" key="1">
    <source>
        <dbReference type="EMBL" id="SPF33497.1"/>
    </source>
</evidence>
<reference evidence="2" key="1">
    <citation type="submission" date="2018-02" db="EMBL/GenBank/DDBJ databases">
        <authorList>
            <person name="Hausmann B."/>
        </authorList>
    </citation>
    <scope>NUCLEOTIDE SEQUENCE [LARGE SCALE GENOMIC DNA]</scope>
    <source>
        <strain evidence="2">Peat soil MAG SbA1</strain>
    </source>
</reference>
<organism evidence="1 2">
    <name type="scientific">Candidatus Sulfotelmatobacter kueseliae</name>
    <dbReference type="NCBI Taxonomy" id="2042962"/>
    <lineage>
        <taxon>Bacteria</taxon>
        <taxon>Pseudomonadati</taxon>
        <taxon>Acidobacteriota</taxon>
        <taxon>Terriglobia</taxon>
        <taxon>Terriglobales</taxon>
        <taxon>Candidatus Korobacteraceae</taxon>
        <taxon>Candidatus Sulfotelmatobacter</taxon>
    </lineage>
</organism>